<sequence>MEPRKTKEPRRVIHCSDGTLEEYSSGDESDGQKAKVELPVVDPKTLTWFPWMWYQTTWVGSKTLSACDYVGESLANFFGITSPKFQFEINEYYRMKAEEAEAQRKEDLEMGGWTENNRNNLVNNSTSTEQVENSQRF</sequence>
<evidence type="ECO:0000313" key="3">
    <source>
        <dbReference type="RefSeq" id="XP_015513970.1"/>
    </source>
</evidence>
<evidence type="ECO:0000313" key="2">
    <source>
        <dbReference type="Proteomes" id="UP000829291"/>
    </source>
</evidence>
<feature type="region of interest" description="Disordered" evidence="1">
    <location>
        <begin position="100"/>
        <end position="137"/>
    </location>
</feature>
<feature type="compositionally biased region" description="Basic and acidic residues" evidence="1">
    <location>
        <begin position="1"/>
        <end position="11"/>
    </location>
</feature>
<dbReference type="PANTHER" id="PTHR31206">
    <property type="entry name" value="LP10445P"/>
    <property type="match status" value="1"/>
</dbReference>
<dbReference type="KEGG" id="nlo:107220062"/>
<dbReference type="Proteomes" id="UP000829291">
    <property type="component" value="Chromosome 6"/>
</dbReference>
<dbReference type="GeneID" id="107220062"/>
<dbReference type="OrthoDB" id="45963at2759"/>
<feature type="region of interest" description="Disordered" evidence="1">
    <location>
        <begin position="1"/>
        <end position="32"/>
    </location>
</feature>
<keyword evidence="2" id="KW-1185">Reference proteome</keyword>
<accession>A0A6J0BGN8</accession>
<dbReference type="RefSeq" id="XP_015513970.1">
    <property type="nucleotide sequence ID" value="XM_015658484.2"/>
</dbReference>
<dbReference type="AlphaFoldDB" id="A0A6J0BGN8"/>
<dbReference type="Pfam" id="PF14774">
    <property type="entry name" value="FAM177"/>
    <property type="match status" value="1"/>
</dbReference>
<feature type="compositionally biased region" description="Polar residues" evidence="1">
    <location>
        <begin position="125"/>
        <end position="137"/>
    </location>
</feature>
<dbReference type="InterPro" id="IPR028260">
    <property type="entry name" value="FAM177"/>
</dbReference>
<organism evidence="3">
    <name type="scientific">Neodiprion lecontei</name>
    <name type="common">Redheaded pine sawfly</name>
    <dbReference type="NCBI Taxonomy" id="441921"/>
    <lineage>
        <taxon>Eukaryota</taxon>
        <taxon>Metazoa</taxon>
        <taxon>Ecdysozoa</taxon>
        <taxon>Arthropoda</taxon>
        <taxon>Hexapoda</taxon>
        <taxon>Insecta</taxon>
        <taxon>Pterygota</taxon>
        <taxon>Neoptera</taxon>
        <taxon>Endopterygota</taxon>
        <taxon>Hymenoptera</taxon>
        <taxon>Tenthredinoidea</taxon>
        <taxon>Diprionidae</taxon>
        <taxon>Diprioninae</taxon>
        <taxon>Neodiprion</taxon>
    </lineage>
</organism>
<protein>
    <submittedName>
        <fullName evidence="3">Protein FAM177A1</fullName>
    </submittedName>
</protein>
<dbReference type="InParanoid" id="A0A6J0BGN8"/>
<dbReference type="PANTHER" id="PTHR31206:SF1">
    <property type="entry name" value="LP10445P"/>
    <property type="match status" value="1"/>
</dbReference>
<name>A0A6J0BGN8_NEOLC</name>
<reference evidence="3" key="1">
    <citation type="submission" date="2025-08" db="UniProtKB">
        <authorList>
            <consortium name="RefSeq"/>
        </authorList>
    </citation>
    <scope>IDENTIFICATION</scope>
    <source>
        <tissue evidence="3">Thorax and Abdomen</tissue>
    </source>
</reference>
<gene>
    <name evidence="3" type="primary">LOC107220062</name>
</gene>
<evidence type="ECO:0000256" key="1">
    <source>
        <dbReference type="SAM" id="MobiDB-lite"/>
    </source>
</evidence>
<proteinExistence type="predicted"/>